<name>A2T2K2_ICHMU</name>
<reference evidence="2" key="1">
    <citation type="submission" date="2006-05" db="EMBL/GenBank/DDBJ databases">
        <title>Structural characteristics of full-length genes from the downy mildew oomycete Hyaloperonospora parasitica.</title>
        <authorList>
            <person name="Casimiro S."/>
            <person name="Tenreiro R."/>
            <person name="Monteiro A.A."/>
        </authorList>
    </citation>
    <scope>NUCLEOTIDE SEQUENCE</scope>
    <source>
        <strain evidence="2">P501</strain>
    </source>
</reference>
<dbReference type="AlphaFoldDB" id="A2T2K2"/>
<evidence type="ECO:0000313" key="2">
    <source>
        <dbReference type="EMBL" id="ABG23240.1"/>
    </source>
</evidence>
<feature type="signal peptide" evidence="1">
    <location>
        <begin position="1"/>
        <end position="19"/>
    </location>
</feature>
<organism evidence="2">
    <name type="scientific">Ichthyophthirius multifiliis</name>
    <name type="common">White spot disease agent</name>
    <name type="synonym">Ich</name>
    <dbReference type="NCBI Taxonomy" id="5932"/>
    <lineage>
        <taxon>Eukaryota</taxon>
        <taxon>Sar</taxon>
        <taxon>Alveolata</taxon>
        <taxon>Ciliophora</taxon>
        <taxon>Intramacronucleata</taxon>
        <taxon>Oligohymenophorea</taxon>
        <taxon>Hymenostomatida</taxon>
        <taxon>Ophryoglenina</taxon>
        <taxon>Ichthyophthirius</taxon>
    </lineage>
</organism>
<accession>A2T2K2</accession>
<proteinExistence type="predicted"/>
<feature type="chain" id="PRO_5002646209" evidence="1">
    <location>
        <begin position="20"/>
        <end position="42"/>
    </location>
</feature>
<sequence length="42" mass="4552">MFRCVCHRLLLVLMSQVHARRVLDSRAGGACSCCGGSDMLQA</sequence>
<evidence type="ECO:0000256" key="1">
    <source>
        <dbReference type="SAM" id="SignalP"/>
    </source>
</evidence>
<dbReference type="EMBL" id="DQ642031">
    <property type="protein sequence ID" value="ABG23240.1"/>
    <property type="molecule type" value="Genomic_DNA"/>
</dbReference>
<keyword evidence="1" id="KW-0732">Signal</keyword>
<protein>
    <submittedName>
        <fullName evidence="2">Putative small cys-rich protein</fullName>
    </submittedName>
</protein>